<sequence>MHTTVEGKLLRAIPDAFHSTRSCPQPQHQRSHHAGRTTGAAGAAAWLQRHRVVADCIASSSTGHDAEALYTLGRDIDIDLIVAGAYGHNRSREGALGGVTATCW</sequence>
<name>A0ABU8WBJ0_9BURK</name>
<gene>
    <name evidence="2" type="ORF">WKW80_36535</name>
</gene>
<dbReference type="RefSeq" id="WP_340368451.1">
    <property type="nucleotide sequence ID" value="NZ_JBBKZV010000069.1"/>
</dbReference>
<reference evidence="2 3" key="1">
    <citation type="submission" date="2024-03" db="EMBL/GenBank/DDBJ databases">
        <title>Novel species of the genus Variovorax.</title>
        <authorList>
            <person name="Liu Q."/>
            <person name="Xin Y.-H."/>
        </authorList>
    </citation>
    <scope>NUCLEOTIDE SEQUENCE [LARGE SCALE GENOMIC DNA]</scope>
    <source>
        <strain evidence="2 3">KACC 18501</strain>
    </source>
</reference>
<evidence type="ECO:0000256" key="1">
    <source>
        <dbReference type="SAM" id="MobiDB-lite"/>
    </source>
</evidence>
<dbReference type="EMBL" id="JBBKZV010000069">
    <property type="protein sequence ID" value="MEJ8827426.1"/>
    <property type="molecule type" value="Genomic_DNA"/>
</dbReference>
<evidence type="ECO:0000313" key="2">
    <source>
        <dbReference type="EMBL" id="MEJ8827426.1"/>
    </source>
</evidence>
<organism evidence="2 3">
    <name type="scientific">Variovorax humicola</name>
    <dbReference type="NCBI Taxonomy" id="1769758"/>
    <lineage>
        <taxon>Bacteria</taxon>
        <taxon>Pseudomonadati</taxon>
        <taxon>Pseudomonadota</taxon>
        <taxon>Betaproteobacteria</taxon>
        <taxon>Burkholderiales</taxon>
        <taxon>Comamonadaceae</taxon>
        <taxon>Variovorax</taxon>
    </lineage>
</organism>
<accession>A0ABU8WBJ0</accession>
<dbReference type="Proteomes" id="UP001363010">
    <property type="component" value="Unassembled WGS sequence"/>
</dbReference>
<feature type="region of interest" description="Disordered" evidence="1">
    <location>
        <begin position="21"/>
        <end position="40"/>
    </location>
</feature>
<dbReference type="SUPFAM" id="SSF52402">
    <property type="entry name" value="Adenine nucleotide alpha hydrolases-like"/>
    <property type="match status" value="1"/>
</dbReference>
<proteinExistence type="predicted"/>
<comment type="caution">
    <text evidence="2">The sequence shown here is derived from an EMBL/GenBank/DDBJ whole genome shotgun (WGS) entry which is preliminary data.</text>
</comment>
<protein>
    <submittedName>
        <fullName evidence="2">Universal stress protein</fullName>
    </submittedName>
</protein>
<keyword evidence="3" id="KW-1185">Reference proteome</keyword>
<dbReference type="Gene3D" id="3.40.50.12370">
    <property type="match status" value="1"/>
</dbReference>
<evidence type="ECO:0000313" key="3">
    <source>
        <dbReference type="Proteomes" id="UP001363010"/>
    </source>
</evidence>